<evidence type="ECO:0000256" key="1">
    <source>
        <dbReference type="SAM" id="Coils"/>
    </source>
</evidence>
<dbReference type="EMBL" id="CP014844">
    <property type="protein sequence ID" value="AMR79455.1"/>
    <property type="molecule type" value="Genomic_DNA"/>
</dbReference>
<evidence type="ECO:0000313" key="4">
    <source>
        <dbReference type="Proteomes" id="UP000075238"/>
    </source>
</evidence>
<feature type="coiled-coil region" evidence="1">
    <location>
        <begin position="724"/>
        <end position="758"/>
    </location>
</feature>
<evidence type="ECO:0000313" key="3">
    <source>
        <dbReference type="EMBL" id="AMR79455.1"/>
    </source>
</evidence>
<accession>A0A142JMZ3</accession>
<sequence>MADTPVVLNQPANDMLADSNPAQGGYVPVDPVAEKLNRPDAWDVAGATWRTETVIGQLMNRSGGGVTAPDPQFNPYAFLRENEQEYEFLKPLAAQGVFGFDKLQSKEEFAQYAQAMQRNLKDREIMATGNSNALLNFGVSLLDATTLVSGGAALNGVKAATLAGRMARGAAIVGTDAAIQEGVLQALDSTRPASDAFMNIGIGAALGAGIGPFLRHMPADSVLRPAHPDNPLRPENLDKAEMVEMRIGETPADSIGAMRATTGTEDTEIAVGKSKIAQAVDWALAPRWTPLGRATNYVSEKARQYLFAAYDTGGLLTKGDVAGHARPVEAETLKTIYDQETASVLRDVDSIYKAANMDLGQSALETSAKGLVNTWTLGKRSANTIGEDVFKTGVTIIQHGSNAGMTSADISKKVMKHLTDAGLTPEQAALVHKRVYEAEARYHESYEAMWNKAVKMGLADPALKGEGRYGMPQLWQKGAIDSNPEAFRAFMQEHLGSRPMDEWLMEQGYIKNPNAEPKLDADGKPIETTPHASWQDILDSGDGTLKNDILKDWRGEENDYFNARVAEELADAERRHKRNMENLSDVLRQLGKSETEARAARLSEVKAQAREMERGIVFRRVAAGSLKAERAEAKVVSAQRRLDAIGGGDVSDLQAALRETGEALDSAGPREAAATARVSEADALVADLKGQKADVIAEKKQVTADFPPNTAQKTHHMMPLRDEHYRLKAELRDAQAELKAAQDELAEAQADFDSLAKTQADTRRWLDAAAKDIDTIKSNEADSLLAPGFRAQEIDNMAALEELKRIADEATATRKTVYEKRRMLGDDVKAARKAANRSASQLRVAKSRARKGSHEAPPLTKYVQQLSENLRGQAQAPRGLLLENSPVTGRLKERKFQFNEQEYDRLRELGFLESNAADAFQKYMQDMGGQMALHQAWGGKKIEDVIREVEEDLDRMIGSAKPEDRKTLAQQRDLIRDDLKAASDRLLGRYDVKDQNGVVWIADSLRQLGLVRFMGGFIFAAIGDIATAAWAAPGSVTRALTGSAVRDMKYIVEQAAKGDKDFKQLERILGSFETGLHMSQSDKALGLGAVRDHIGFGTGKTKEITGNITKYLDLVADAGNRLSGLAAYSNVVRRAAGLAQLANIAEWTKGYDKLSPGIKADLAAVGIGEVEAKRLAELFAKHGSEERRGLFNPGMSKWLSEPDGDEMKEVLEAALVKAQKRASYTSGYGNQPLLMDKWYGKLFLQFQSTAFQFTNNFLRAGFQRGAVTGEHAKFAQALGIVMAAGVVMNVLSSMRKGQDPTEQTPHEMAYNTIQRSGVLGYLGSFVDAGVKLSDPVTKEHLGFTLAGKGSRYSQGSWASNLVGPWFGNLETLSQAGANAVNGDLDQFGKKMRSLVPLQQQYGFIKYIFGANDDD</sequence>
<feature type="region of interest" description="Disordered" evidence="2">
    <location>
        <begin position="837"/>
        <end position="856"/>
    </location>
</feature>
<name>A0A142JMZ3_9BURK</name>
<feature type="coiled-coil region" evidence="1">
    <location>
        <begin position="562"/>
        <end position="612"/>
    </location>
</feature>
<keyword evidence="1" id="KW-0175">Coiled coil</keyword>
<dbReference type="Proteomes" id="UP000075238">
    <property type="component" value="Chromosome 1"/>
</dbReference>
<proteinExistence type="predicted"/>
<keyword evidence="4" id="KW-1185">Reference proteome</keyword>
<dbReference type="RefSeq" id="WP_062801420.1">
    <property type="nucleotide sequence ID" value="NZ_CP014844.1"/>
</dbReference>
<dbReference type="KEGG" id="cnan:A2G96_17855"/>
<dbReference type="STRING" id="1796606.A2G96_17855"/>
<gene>
    <name evidence="3" type="ORF">A2G96_17855</name>
</gene>
<protein>
    <submittedName>
        <fullName evidence="3">Uncharacterized protein</fullName>
    </submittedName>
</protein>
<evidence type="ECO:0000256" key="2">
    <source>
        <dbReference type="SAM" id="MobiDB-lite"/>
    </source>
</evidence>
<reference evidence="3 4" key="1">
    <citation type="submission" date="2016-03" db="EMBL/GenBank/DDBJ databases">
        <title>Complete genome sequence of a novel chlorpyrifos degrading bacterium, Cupriavidus nantongensis sp. X1.</title>
        <authorList>
            <person name="Fang L."/>
        </authorList>
    </citation>
    <scope>NUCLEOTIDE SEQUENCE [LARGE SCALE GENOMIC DNA]</scope>
    <source>
        <strain evidence="3 4">X1</strain>
    </source>
</reference>
<organism evidence="3 4">
    <name type="scientific">Cupriavidus nantongensis</name>
    <dbReference type="NCBI Taxonomy" id="1796606"/>
    <lineage>
        <taxon>Bacteria</taxon>
        <taxon>Pseudomonadati</taxon>
        <taxon>Pseudomonadota</taxon>
        <taxon>Betaproteobacteria</taxon>
        <taxon>Burkholderiales</taxon>
        <taxon>Burkholderiaceae</taxon>
        <taxon>Cupriavidus</taxon>
    </lineage>
</organism>